<comment type="similarity">
    <text evidence="1">Belongs to the glycosyl hydrolase 13 family.</text>
</comment>
<comment type="caution">
    <text evidence="5">The sequence shown here is derived from an EMBL/GenBank/DDBJ whole genome shotgun (WGS) entry which is preliminary data.</text>
</comment>
<sequence length="588" mass="67792">MTGVDNDAIDRAWWKEAVVYQIYPRSFNDTDGNGVGDIAGVIEKVDYLDDLGVDCVWLNPVYESPNADNGYDIADYQSIMAEFGTMAEWDRLLDELHDRDIRLIMDLVVNHTSDEHAWFVESRDPASEKRDWYYWREGVDADTVDYDTDEGPAGEAAPNNWESFFGGPAWAYDEASEEWYLHMFDRKQPDLNWRNDEVREAVFDMMEWWLQKGIDGFRMDVVNLLSKPEGLPSGDPDLPNNGMLDLVANGPRIHEYLGEMNEAVLEGRDLLTVGEMLADDMPMETARQYVGEDGDGLSMIFHFEHMLLDRGEHIWEDEDWDLPDLKAVFTRWQEGLAEDGWNSLYLNNHDQPRMVSRFGNDDEYRRESAKLLGTLLHTLQGTPYVYQGEELGMTNYPFESLDDFRDVDTLNPLRNAIDSGEIEDFASVRQAVNANSRDNARTPMQWSADEHAGFTDGDPWIGVNPNYEEINAESERDDPDSVWHYYRDLIALRDDYDVVVYGEYENYLPDHESLWVYTRTLSDERLLVTLNFSDTPTAFSRPDEVSIDATDDVDHLVGNYDDVDDAPAAADLEDLRLRPWEARVYHLD</sequence>
<name>A0ABD5R8T4_9EURY</name>
<evidence type="ECO:0000256" key="2">
    <source>
        <dbReference type="ARBA" id="ARBA00022801"/>
    </source>
</evidence>
<dbReference type="Proteomes" id="UP001596201">
    <property type="component" value="Unassembled WGS sequence"/>
</dbReference>
<evidence type="ECO:0000256" key="1">
    <source>
        <dbReference type="ARBA" id="ARBA00008061"/>
    </source>
</evidence>
<organism evidence="5 6">
    <name type="scientific">Salinirubrum litoreum</name>
    <dbReference type="NCBI Taxonomy" id="1126234"/>
    <lineage>
        <taxon>Archaea</taxon>
        <taxon>Methanobacteriati</taxon>
        <taxon>Methanobacteriota</taxon>
        <taxon>Stenosarchaea group</taxon>
        <taxon>Halobacteria</taxon>
        <taxon>Halobacteriales</taxon>
        <taxon>Haloferacaceae</taxon>
        <taxon>Salinirubrum</taxon>
    </lineage>
</organism>
<keyword evidence="3 5" id="KW-0326">Glycosidase</keyword>
<feature type="domain" description="Glycosyl hydrolase family 13 catalytic" evidence="4">
    <location>
        <begin position="21"/>
        <end position="441"/>
    </location>
</feature>
<dbReference type="GO" id="GO:0016052">
    <property type="term" value="P:carbohydrate catabolic process"/>
    <property type="evidence" value="ECO:0007669"/>
    <property type="project" value="UniProtKB-ARBA"/>
</dbReference>
<reference evidence="5 6" key="1">
    <citation type="journal article" date="2019" name="Int. J. Syst. Evol. Microbiol.">
        <title>The Global Catalogue of Microorganisms (GCM) 10K type strain sequencing project: providing services to taxonomists for standard genome sequencing and annotation.</title>
        <authorList>
            <consortium name="The Broad Institute Genomics Platform"/>
            <consortium name="The Broad Institute Genome Sequencing Center for Infectious Disease"/>
            <person name="Wu L."/>
            <person name="Ma J."/>
        </authorList>
    </citation>
    <scope>NUCLEOTIDE SEQUENCE [LARGE SCALE GENOMIC DNA]</scope>
    <source>
        <strain evidence="5 6">CGMCC 1.12237</strain>
    </source>
</reference>
<keyword evidence="2 5" id="KW-0378">Hydrolase</keyword>
<dbReference type="SUPFAM" id="SSF51011">
    <property type="entry name" value="Glycosyl hydrolase domain"/>
    <property type="match status" value="1"/>
</dbReference>
<dbReference type="InterPro" id="IPR045857">
    <property type="entry name" value="O16G_dom_2"/>
</dbReference>
<evidence type="ECO:0000313" key="6">
    <source>
        <dbReference type="Proteomes" id="UP001596201"/>
    </source>
</evidence>
<proteinExistence type="inferred from homology"/>
<dbReference type="EMBL" id="JBHSKX010000001">
    <property type="protein sequence ID" value="MFC5366442.1"/>
    <property type="molecule type" value="Genomic_DNA"/>
</dbReference>
<protein>
    <submittedName>
        <fullName evidence="5">Alpha-glucosidase</fullName>
        <ecNumber evidence="5">3.2.1.-</ecNumber>
    </submittedName>
</protein>
<dbReference type="Gene3D" id="3.20.20.80">
    <property type="entry name" value="Glycosidases"/>
    <property type="match status" value="1"/>
</dbReference>
<dbReference type="PANTHER" id="PTHR10357">
    <property type="entry name" value="ALPHA-AMYLASE FAMILY MEMBER"/>
    <property type="match status" value="1"/>
</dbReference>
<dbReference type="PANTHER" id="PTHR10357:SF184">
    <property type="entry name" value="OLIGO-1,6-GLUCOSIDASE 1"/>
    <property type="match status" value="1"/>
</dbReference>
<keyword evidence="6" id="KW-1185">Reference proteome</keyword>
<dbReference type="InterPro" id="IPR006047">
    <property type="entry name" value="GH13_cat_dom"/>
</dbReference>
<gene>
    <name evidence="5" type="ORF">ACFPJ5_05780</name>
</gene>
<dbReference type="SMART" id="SM00642">
    <property type="entry name" value="Aamy"/>
    <property type="match status" value="1"/>
</dbReference>
<dbReference type="InterPro" id="IPR013780">
    <property type="entry name" value="Glyco_hydro_b"/>
</dbReference>
<accession>A0ABD5R8T4</accession>
<dbReference type="CDD" id="cd11333">
    <property type="entry name" value="AmyAc_SI_OligoGlu_DGase"/>
    <property type="match status" value="1"/>
</dbReference>
<dbReference type="RefSeq" id="WP_264474844.1">
    <property type="nucleotide sequence ID" value="NZ_JAJCVJ010000001.1"/>
</dbReference>
<evidence type="ECO:0000313" key="5">
    <source>
        <dbReference type="EMBL" id="MFC5366442.1"/>
    </source>
</evidence>
<dbReference type="SUPFAM" id="SSF51445">
    <property type="entry name" value="(Trans)glycosidases"/>
    <property type="match status" value="1"/>
</dbReference>
<dbReference type="InterPro" id="IPR017853">
    <property type="entry name" value="GH"/>
</dbReference>
<evidence type="ECO:0000256" key="3">
    <source>
        <dbReference type="ARBA" id="ARBA00023295"/>
    </source>
</evidence>
<evidence type="ECO:0000259" key="4">
    <source>
        <dbReference type="SMART" id="SM00642"/>
    </source>
</evidence>
<dbReference type="EC" id="3.2.1.-" evidence="5"/>
<dbReference type="FunFam" id="2.60.40.1180:FF:000007">
    <property type="entry name" value="Sucrose isomerase"/>
    <property type="match status" value="1"/>
</dbReference>
<dbReference type="Gene3D" id="3.90.400.10">
    <property type="entry name" value="Oligo-1,6-glucosidase, Domain 2"/>
    <property type="match status" value="1"/>
</dbReference>
<dbReference type="Gene3D" id="2.60.40.1180">
    <property type="entry name" value="Golgi alpha-mannosidase II"/>
    <property type="match status" value="1"/>
</dbReference>
<dbReference type="GO" id="GO:0004553">
    <property type="term" value="F:hydrolase activity, hydrolyzing O-glycosyl compounds"/>
    <property type="evidence" value="ECO:0007669"/>
    <property type="project" value="UniProtKB-ARBA"/>
</dbReference>
<dbReference type="FunFam" id="3.90.400.10:FF:000002">
    <property type="entry name" value="Sucrose isomerase"/>
    <property type="match status" value="1"/>
</dbReference>
<dbReference type="Pfam" id="PF00128">
    <property type="entry name" value="Alpha-amylase"/>
    <property type="match status" value="1"/>
</dbReference>
<dbReference type="FunFam" id="3.20.20.80:FF:000064">
    <property type="entry name" value="Oligo-1,6-glucosidase"/>
    <property type="match status" value="2"/>
</dbReference>
<dbReference type="AlphaFoldDB" id="A0ABD5R8T4"/>
<dbReference type="NCBIfam" id="NF008183">
    <property type="entry name" value="PRK10933.1"/>
    <property type="match status" value="1"/>
</dbReference>